<dbReference type="RefSeq" id="WP_085230715.1">
    <property type="nucleotide sequence ID" value="NZ_BSQD01000004.1"/>
</dbReference>
<keyword evidence="1" id="KW-1133">Transmembrane helix</keyword>
<reference evidence="3" key="1">
    <citation type="submission" date="2017-04" db="EMBL/GenBank/DDBJ databases">
        <authorList>
            <person name="Varghese N."/>
            <person name="Submissions S."/>
        </authorList>
    </citation>
    <scope>NUCLEOTIDE SEQUENCE [LARGE SCALE GENOMIC DNA]</scope>
    <source>
        <strain evidence="3">Ballard 720</strain>
    </source>
</reference>
<proteinExistence type="predicted"/>
<feature type="transmembrane region" description="Helical" evidence="1">
    <location>
        <begin position="7"/>
        <end position="30"/>
    </location>
</feature>
<name>A0A1X7H8X2_TRICW</name>
<protein>
    <recommendedName>
        <fullName evidence="4">DUF2964 family protein</fullName>
    </recommendedName>
</protein>
<keyword evidence="3" id="KW-1185">Reference proteome</keyword>
<dbReference type="OrthoDB" id="8943486at2"/>
<keyword evidence="1" id="KW-0472">Membrane</keyword>
<dbReference type="InterPro" id="IPR021347">
    <property type="entry name" value="DUF2964"/>
</dbReference>
<organism evidence="2 3">
    <name type="scientific">Trinickia caryophylli</name>
    <name type="common">Paraburkholderia caryophylli</name>
    <dbReference type="NCBI Taxonomy" id="28094"/>
    <lineage>
        <taxon>Bacteria</taxon>
        <taxon>Pseudomonadati</taxon>
        <taxon>Pseudomonadota</taxon>
        <taxon>Betaproteobacteria</taxon>
        <taxon>Burkholderiales</taxon>
        <taxon>Burkholderiaceae</taxon>
        <taxon>Trinickia</taxon>
    </lineage>
</organism>
<sequence>MIRTELRVVLAVIATFVALGGIALAIHGLLVDKSDAVFYGVGAIVGGVLGCAVLLNIWPRDTSER</sequence>
<dbReference type="EMBL" id="FXAH01000024">
    <property type="protein sequence ID" value="SMF81782.1"/>
    <property type="molecule type" value="Genomic_DNA"/>
</dbReference>
<gene>
    <name evidence="2" type="ORF">SAMN06295900_1249</name>
</gene>
<dbReference type="AlphaFoldDB" id="A0A1X7H8X2"/>
<evidence type="ECO:0000256" key="1">
    <source>
        <dbReference type="SAM" id="Phobius"/>
    </source>
</evidence>
<evidence type="ECO:0008006" key="4">
    <source>
        <dbReference type="Google" id="ProtNLM"/>
    </source>
</evidence>
<dbReference type="Pfam" id="PF11177">
    <property type="entry name" value="DUF2964"/>
    <property type="match status" value="1"/>
</dbReference>
<accession>A0A1X7H8X2</accession>
<evidence type="ECO:0000313" key="3">
    <source>
        <dbReference type="Proteomes" id="UP000192911"/>
    </source>
</evidence>
<dbReference type="GeneID" id="95553943"/>
<dbReference type="Proteomes" id="UP000192911">
    <property type="component" value="Unassembled WGS sequence"/>
</dbReference>
<evidence type="ECO:0000313" key="2">
    <source>
        <dbReference type="EMBL" id="SMF81782.1"/>
    </source>
</evidence>
<dbReference type="STRING" id="28094.SAMN06295900_1249"/>
<feature type="transmembrane region" description="Helical" evidence="1">
    <location>
        <begin position="36"/>
        <end position="58"/>
    </location>
</feature>
<keyword evidence="1" id="KW-0812">Transmembrane</keyword>